<evidence type="ECO:0000256" key="8">
    <source>
        <dbReference type="ARBA" id="ARBA00051284"/>
    </source>
</evidence>
<dbReference type="EMBL" id="JAPXFL010000001">
    <property type="protein sequence ID" value="KAK9512624.1"/>
    <property type="molecule type" value="Genomic_DNA"/>
</dbReference>
<dbReference type="AlphaFoldDB" id="A0AAW1DQB7"/>
<evidence type="ECO:0000256" key="6">
    <source>
        <dbReference type="ARBA" id="ARBA00050189"/>
    </source>
</evidence>
<evidence type="ECO:0000256" key="10">
    <source>
        <dbReference type="ARBA" id="ARBA00051823"/>
    </source>
</evidence>
<evidence type="ECO:0000256" key="1">
    <source>
        <dbReference type="ARBA" id="ARBA00022679"/>
    </source>
</evidence>
<evidence type="ECO:0000256" key="13">
    <source>
        <dbReference type="ARBA" id="ARBA00052491"/>
    </source>
</evidence>
<feature type="domain" description="N-acetyltransferase" evidence="14">
    <location>
        <begin position="130"/>
        <end position="174"/>
    </location>
</feature>
<proteinExistence type="inferred from homology"/>
<dbReference type="PANTHER" id="PTHR20905">
    <property type="entry name" value="N-ACETYLTRANSFERASE-RELATED"/>
    <property type="match status" value="1"/>
</dbReference>
<dbReference type="Proteomes" id="UP001461498">
    <property type="component" value="Unassembled WGS sequence"/>
</dbReference>
<evidence type="ECO:0000259" key="14">
    <source>
        <dbReference type="Pfam" id="PF00583"/>
    </source>
</evidence>
<comment type="catalytic activity">
    <reaction evidence="10">
        <text>serotonin + (9Z)-octadecenoyl-CoA = N-(9Z-octadecenoyl)-serotonin + CoA + H(+)</text>
        <dbReference type="Rhea" id="RHEA:51392"/>
        <dbReference type="ChEBI" id="CHEBI:15378"/>
        <dbReference type="ChEBI" id="CHEBI:57287"/>
        <dbReference type="ChEBI" id="CHEBI:57387"/>
        <dbReference type="ChEBI" id="CHEBI:134064"/>
        <dbReference type="ChEBI" id="CHEBI:350546"/>
    </reaction>
    <physiologicalReaction direction="left-to-right" evidence="10">
        <dbReference type="Rhea" id="RHEA:51393"/>
    </physiologicalReaction>
</comment>
<dbReference type="GO" id="GO:0004059">
    <property type="term" value="F:aralkylamine N-acetyltransferase activity"/>
    <property type="evidence" value="ECO:0007669"/>
    <property type="project" value="UniProtKB-EC"/>
</dbReference>
<evidence type="ECO:0000256" key="3">
    <source>
        <dbReference type="ARBA" id="ARBA00037926"/>
    </source>
</evidence>
<comment type="catalytic activity">
    <reaction evidence="13">
        <text>serotonin + acetyl-CoA = N-acetylserotonin + CoA + H(+)</text>
        <dbReference type="Rhea" id="RHEA:25217"/>
        <dbReference type="ChEBI" id="CHEBI:15378"/>
        <dbReference type="ChEBI" id="CHEBI:17697"/>
        <dbReference type="ChEBI" id="CHEBI:57287"/>
        <dbReference type="ChEBI" id="CHEBI:57288"/>
        <dbReference type="ChEBI" id="CHEBI:350546"/>
        <dbReference type="EC" id="2.3.1.87"/>
    </reaction>
    <physiologicalReaction direction="left-to-right" evidence="13">
        <dbReference type="Rhea" id="RHEA:25218"/>
    </physiologicalReaction>
</comment>
<dbReference type="InterPro" id="IPR000182">
    <property type="entry name" value="GNAT_dom"/>
</dbReference>
<dbReference type="CDD" id="cd04301">
    <property type="entry name" value="NAT_SF"/>
    <property type="match status" value="1"/>
</dbReference>
<keyword evidence="1" id="KW-0808">Transferase</keyword>
<comment type="similarity">
    <text evidence="4">Belongs to the acetyltransferase family. AANAT subfamily.</text>
</comment>
<comment type="catalytic activity">
    <reaction evidence="12">
        <text>dopamine + hexadecanoyl-CoA = N-hexadecanoyl-dopamine + CoA + H(+)</text>
        <dbReference type="Rhea" id="RHEA:51376"/>
        <dbReference type="ChEBI" id="CHEBI:15378"/>
        <dbReference type="ChEBI" id="CHEBI:57287"/>
        <dbReference type="ChEBI" id="CHEBI:57379"/>
        <dbReference type="ChEBI" id="CHEBI:59905"/>
        <dbReference type="ChEBI" id="CHEBI:134058"/>
    </reaction>
    <physiologicalReaction direction="left-to-right" evidence="12">
        <dbReference type="Rhea" id="RHEA:51377"/>
    </physiologicalReaction>
</comment>
<comment type="catalytic activity">
    <reaction evidence="6">
        <text>dopamine + (9Z)-octadecenoyl-CoA = N-(9Z-octadecanoyl)-dopamine + CoA + H(+)</text>
        <dbReference type="Rhea" id="RHEA:51380"/>
        <dbReference type="ChEBI" id="CHEBI:15378"/>
        <dbReference type="ChEBI" id="CHEBI:31883"/>
        <dbReference type="ChEBI" id="CHEBI:57287"/>
        <dbReference type="ChEBI" id="CHEBI:57387"/>
        <dbReference type="ChEBI" id="CHEBI:59905"/>
    </reaction>
    <physiologicalReaction direction="left-to-right" evidence="6">
        <dbReference type="Rhea" id="RHEA:51381"/>
    </physiologicalReaction>
</comment>
<organism evidence="15 16">
    <name type="scientific">Rhynocoris fuscipes</name>
    <dbReference type="NCBI Taxonomy" id="488301"/>
    <lineage>
        <taxon>Eukaryota</taxon>
        <taxon>Metazoa</taxon>
        <taxon>Ecdysozoa</taxon>
        <taxon>Arthropoda</taxon>
        <taxon>Hexapoda</taxon>
        <taxon>Insecta</taxon>
        <taxon>Pterygota</taxon>
        <taxon>Neoptera</taxon>
        <taxon>Paraneoptera</taxon>
        <taxon>Hemiptera</taxon>
        <taxon>Heteroptera</taxon>
        <taxon>Panheteroptera</taxon>
        <taxon>Cimicomorpha</taxon>
        <taxon>Reduviidae</taxon>
        <taxon>Harpactorinae</taxon>
        <taxon>Harpactorini</taxon>
        <taxon>Rhynocoris</taxon>
    </lineage>
</organism>
<dbReference type="EC" id="2.3.1.87" evidence="5"/>
<evidence type="ECO:0000256" key="12">
    <source>
        <dbReference type="ARBA" id="ARBA00052335"/>
    </source>
</evidence>
<keyword evidence="16" id="KW-1185">Reference proteome</keyword>
<evidence type="ECO:0000256" key="2">
    <source>
        <dbReference type="ARBA" id="ARBA00023315"/>
    </source>
</evidence>
<dbReference type="SUPFAM" id="SSF55729">
    <property type="entry name" value="Acyl-CoA N-acyltransferases (Nat)"/>
    <property type="match status" value="1"/>
</dbReference>
<keyword evidence="2" id="KW-0012">Acyltransferase</keyword>
<evidence type="ECO:0000313" key="15">
    <source>
        <dbReference type="EMBL" id="KAK9512624.1"/>
    </source>
</evidence>
<evidence type="ECO:0000256" key="5">
    <source>
        <dbReference type="ARBA" id="ARBA00039114"/>
    </source>
</evidence>
<dbReference type="InterPro" id="IPR016181">
    <property type="entry name" value="Acyl_CoA_acyltransferase"/>
</dbReference>
<dbReference type="Pfam" id="PF00583">
    <property type="entry name" value="Acetyltransf_1"/>
    <property type="match status" value="1"/>
</dbReference>
<evidence type="ECO:0000313" key="16">
    <source>
        <dbReference type="Proteomes" id="UP001461498"/>
    </source>
</evidence>
<comment type="catalytic activity">
    <reaction evidence="7">
        <text>serotonin + octadecanoyl-CoA = N-octadecanoyl-serotonin + CoA + H(+)</text>
        <dbReference type="Rhea" id="RHEA:51400"/>
        <dbReference type="ChEBI" id="CHEBI:15378"/>
        <dbReference type="ChEBI" id="CHEBI:57287"/>
        <dbReference type="ChEBI" id="CHEBI:57394"/>
        <dbReference type="ChEBI" id="CHEBI:134065"/>
        <dbReference type="ChEBI" id="CHEBI:350546"/>
    </reaction>
    <physiologicalReaction direction="left-to-right" evidence="7">
        <dbReference type="Rhea" id="RHEA:51401"/>
    </physiologicalReaction>
</comment>
<evidence type="ECO:0000256" key="7">
    <source>
        <dbReference type="ARBA" id="ARBA00050849"/>
    </source>
</evidence>
<dbReference type="FunFam" id="3.40.630.30:FF:000046">
    <property type="entry name" value="Dopamine N-acetyltransferase"/>
    <property type="match status" value="1"/>
</dbReference>
<comment type="catalytic activity">
    <reaction evidence="11">
        <text>serotonin + hexadecanoyl-CoA = N-hexadecanoyl-serotonin + CoA + H(+)</text>
        <dbReference type="Rhea" id="RHEA:51384"/>
        <dbReference type="ChEBI" id="CHEBI:15378"/>
        <dbReference type="ChEBI" id="CHEBI:57287"/>
        <dbReference type="ChEBI" id="CHEBI:57379"/>
        <dbReference type="ChEBI" id="CHEBI:134059"/>
        <dbReference type="ChEBI" id="CHEBI:350546"/>
    </reaction>
    <physiologicalReaction direction="left-to-right" evidence="11">
        <dbReference type="Rhea" id="RHEA:51385"/>
    </physiologicalReaction>
</comment>
<comment type="catalytic activity">
    <reaction evidence="9">
        <text>dopamine + acetyl-CoA = N-acetyldopamine + CoA + H(+)</text>
        <dbReference type="Rhea" id="RHEA:51388"/>
        <dbReference type="ChEBI" id="CHEBI:15378"/>
        <dbReference type="ChEBI" id="CHEBI:57287"/>
        <dbReference type="ChEBI" id="CHEBI:57288"/>
        <dbReference type="ChEBI" id="CHEBI:59905"/>
        <dbReference type="ChEBI" id="CHEBI:125678"/>
    </reaction>
    <physiologicalReaction direction="left-to-right" evidence="9">
        <dbReference type="Rhea" id="RHEA:51389"/>
    </physiologicalReaction>
</comment>
<dbReference type="EMBL" id="JAPXFL010000001">
    <property type="protein sequence ID" value="KAK9512623.1"/>
    <property type="molecule type" value="Genomic_DNA"/>
</dbReference>
<comment type="pathway">
    <text evidence="3">Aromatic compound metabolism; melatonin biosynthesis; melatonin from serotonin: step 1/2.</text>
</comment>
<dbReference type="Gene3D" id="3.40.630.30">
    <property type="match status" value="1"/>
</dbReference>
<comment type="caution">
    <text evidence="15">The sequence shown here is derived from an EMBL/GenBank/DDBJ whole genome shotgun (WGS) entry which is preliminary data.</text>
</comment>
<evidence type="ECO:0000256" key="4">
    <source>
        <dbReference type="ARBA" id="ARBA00038182"/>
    </source>
</evidence>
<accession>A0AAW1DQB7</accession>
<reference evidence="15 16" key="1">
    <citation type="submission" date="2022-12" db="EMBL/GenBank/DDBJ databases">
        <title>Chromosome-level genome assembly of true bugs.</title>
        <authorList>
            <person name="Ma L."/>
            <person name="Li H."/>
        </authorList>
    </citation>
    <scope>NUCLEOTIDE SEQUENCE [LARGE SCALE GENOMIC DNA]</scope>
    <source>
        <strain evidence="15">Lab_2022b</strain>
    </source>
</reference>
<protein>
    <recommendedName>
        <fullName evidence="5">aralkylamine N-acetyltransferase</fullName>
        <ecNumber evidence="5">2.3.1.87</ecNumber>
    </recommendedName>
</protein>
<evidence type="ECO:0000256" key="11">
    <source>
        <dbReference type="ARBA" id="ARBA00052178"/>
    </source>
</evidence>
<sequence>MEEKGYRIVTMTERDTPEALAFLRKFFFHDEPLNICVGLLDEPGSTCKELEDYCANSVPEGVSLMVLSDSDEIVAVSINGILTRESNKKSEMIEEVNGCKNQKFKKILNLLTTVNIESDVFGRFPDINSLVEIRVLSVDDAHRGKGIAKALINRTRLLAKEKGYDVLKVDCTSHFSALAVASLGGYECIYILKYSDHLDEDGKPVFVPDPPHSCVKTYISRLK</sequence>
<dbReference type="PANTHER" id="PTHR20905:SF1">
    <property type="entry name" value="AT07410P-RELATED"/>
    <property type="match status" value="1"/>
</dbReference>
<comment type="catalytic activity">
    <reaction evidence="8">
        <text>serotonin + (5Z,8Z,11Z,14Z)-eicosatetraenoyl-CoA = N-[(5Z,8Z,11Z,14Z)-eicosatetraenoyl]-serotonin + CoA + H(+)</text>
        <dbReference type="Rhea" id="RHEA:51396"/>
        <dbReference type="ChEBI" id="CHEBI:15378"/>
        <dbReference type="ChEBI" id="CHEBI:57287"/>
        <dbReference type="ChEBI" id="CHEBI:57368"/>
        <dbReference type="ChEBI" id="CHEBI:132255"/>
        <dbReference type="ChEBI" id="CHEBI:350546"/>
    </reaction>
    <physiologicalReaction direction="left-to-right" evidence="8">
        <dbReference type="Rhea" id="RHEA:51397"/>
    </physiologicalReaction>
</comment>
<gene>
    <name evidence="15" type="ORF">O3M35_001006</name>
</gene>
<evidence type="ECO:0000256" key="9">
    <source>
        <dbReference type="ARBA" id="ARBA00051711"/>
    </source>
</evidence>
<name>A0AAW1DQB7_9HEMI</name>